<dbReference type="SUPFAM" id="SSF52540">
    <property type="entry name" value="P-loop containing nucleoside triphosphate hydrolases"/>
    <property type="match status" value="2"/>
</dbReference>
<keyword evidence="5" id="KW-0762">Sugar transport</keyword>
<feature type="domain" description="ABC transporter" evidence="14">
    <location>
        <begin position="257"/>
        <end position="507"/>
    </location>
</feature>
<proteinExistence type="inferred from homology"/>
<dbReference type="EMBL" id="JAUSWJ010000001">
    <property type="protein sequence ID" value="MDQ0516835.1"/>
    <property type="molecule type" value="Genomic_DNA"/>
</dbReference>
<dbReference type="Proteomes" id="UP001223743">
    <property type="component" value="Unassembled WGS sequence"/>
</dbReference>
<dbReference type="InterPro" id="IPR017871">
    <property type="entry name" value="ABC_transporter-like_CS"/>
</dbReference>
<comment type="caution">
    <text evidence="15">The sequence shown here is derived from an EMBL/GenBank/DDBJ whole genome shotgun (WGS) entry which is preliminary data.</text>
</comment>
<dbReference type="SMART" id="SM00382">
    <property type="entry name" value="AAA"/>
    <property type="match status" value="2"/>
</dbReference>
<name>A0ABU0M792_9HYPH</name>
<feature type="transmembrane region" description="Helical" evidence="13">
    <location>
        <begin position="786"/>
        <end position="806"/>
    </location>
</feature>
<dbReference type="CDD" id="cd03215">
    <property type="entry name" value="ABC_Carb_Monos_II"/>
    <property type="match status" value="1"/>
</dbReference>
<evidence type="ECO:0000256" key="2">
    <source>
        <dbReference type="ARBA" id="ARBA00005417"/>
    </source>
</evidence>
<evidence type="ECO:0000256" key="5">
    <source>
        <dbReference type="ARBA" id="ARBA00022597"/>
    </source>
</evidence>
<dbReference type="Pfam" id="PF00005">
    <property type="entry name" value="ABC_tran"/>
    <property type="match status" value="2"/>
</dbReference>
<protein>
    <submittedName>
        <fullName evidence="15">Ribose transport system ATP-binding protein</fullName>
    </submittedName>
</protein>
<dbReference type="Pfam" id="PF02653">
    <property type="entry name" value="BPD_transp_2"/>
    <property type="match status" value="1"/>
</dbReference>
<keyword evidence="12 13" id="KW-0472">Membrane</keyword>
<keyword evidence="6 13" id="KW-0812">Transmembrane</keyword>
<reference evidence="15 16" key="1">
    <citation type="submission" date="2023-07" db="EMBL/GenBank/DDBJ databases">
        <title>Genomic Encyclopedia of Type Strains, Phase IV (KMG-IV): sequencing the most valuable type-strain genomes for metagenomic binning, comparative biology and taxonomic classification.</title>
        <authorList>
            <person name="Goeker M."/>
        </authorList>
    </citation>
    <scope>NUCLEOTIDE SEQUENCE [LARGE SCALE GENOMIC DNA]</scope>
    <source>
        <strain evidence="15 16">B1-1</strain>
    </source>
</reference>
<evidence type="ECO:0000256" key="1">
    <source>
        <dbReference type="ARBA" id="ARBA00004651"/>
    </source>
</evidence>
<evidence type="ECO:0000256" key="9">
    <source>
        <dbReference type="ARBA" id="ARBA00022840"/>
    </source>
</evidence>
<dbReference type="InterPro" id="IPR001851">
    <property type="entry name" value="ABC_transp_permease"/>
</dbReference>
<evidence type="ECO:0000259" key="14">
    <source>
        <dbReference type="PROSITE" id="PS50893"/>
    </source>
</evidence>
<evidence type="ECO:0000313" key="16">
    <source>
        <dbReference type="Proteomes" id="UP001223743"/>
    </source>
</evidence>
<comment type="subcellular location">
    <subcellularLocation>
        <location evidence="1">Cell membrane</location>
        <topology evidence="1">Multi-pass membrane protein</topology>
    </subcellularLocation>
</comment>
<feature type="transmembrane region" description="Helical" evidence="13">
    <location>
        <begin position="605"/>
        <end position="627"/>
    </location>
</feature>
<evidence type="ECO:0000256" key="10">
    <source>
        <dbReference type="ARBA" id="ARBA00022967"/>
    </source>
</evidence>
<sequence>MSLTGSASDAARAAPAVECRSIRKTFPGVVALDDVSLSVARGEIHALLGQNGAGKSTLVKILTGIYQPDSGQIFVGGREVRLRDGRDAEANGIAIVHQDQQLVAQFDVVSNALLGNETVTAGGFLDRAAMRRSVQSALDRVAATFSPDTLVRDLSVAQRAQVAIAAALLRNPTALILDEPTASLSEQEAEQLFGIIRALRDQGVTIIYISHYIDEVLNLVDRVTVLRDGRLVATTAVGEVSRAEVVRMIVGREVAQLYPKETVTIGEPLLEVRGLTEGRALRGIDLTVRRGEILGIAGLVGAGRSELAMTLVGALPRTGGTVTVAGKPSRPSDPRHAKRDGFALIPEDRRHEGLITDLSVRENLTLPNISRWARFGLLNLGREKAAAQELVGRLNIQPPSLKPRTRNLSGGNQQKIVVGRWLTGDAKVFLFDEPTTGVDVGSKIEIYRQMVELAREGAAVIFISSDFEEVAAMCDRTVVMRRGRIVHEITDRSEMTPETLLYWASGSGDGSTAAEAPPTQSRQSATTDFLARWGTVIGMLVVLAIIAAMAPQFLSINNVFDVLKQGSVLAFIALGLTVVLIAGGFDMSAGATSQFAANVAAGTLIGGSGAAAAVALGGALGLAVGAVNAALILVLRIPAFVATLGMMFVIMGATLLYNGGQALTLSNQPGFFFIGQGYVGPVPFVFILLVAVTFVLHVILRRTRLGLRMYAVGQNEAAAMLRGIGRSRYAFASCALGGLVLGIAGVVLASYSYGASALASGVDFLISALAATFLGSTMSRAGELTVIGTVIAAIFLASLSNGLILMGISNQALPGVQGIVLVLSISLGLLRRRSIGQILIF</sequence>
<dbReference type="InterPro" id="IPR050107">
    <property type="entry name" value="ABC_carbohydrate_import_ATPase"/>
</dbReference>
<gene>
    <name evidence="15" type="ORF">QO015_002448</name>
</gene>
<evidence type="ECO:0000256" key="12">
    <source>
        <dbReference type="ARBA" id="ARBA00023136"/>
    </source>
</evidence>
<dbReference type="InterPro" id="IPR003593">
    <property type="entry name" value="AAA+_ATPase"/>
</dbReference>
<dbReference type="CDD" id="cd03216">
    <property type="entry name" value="ABC_Carb_Monos_I"/>
    <property type="match status" value="1"/>
</dbReference>
<dbReference type="CDD" id="cd06579">
    <property type="entry name" value="TM_PBP1_transp_AraH_like"/>
    <property type="match status" value="1"/>
</dbReference>
<evidence type="ECO:0000256" key="6">
    <source>
        <dbReference type="ARBA" id="ARBA00022692"/>
    </source>
</evidence>
<organism evidence="15 16">
    <name type="scientific">Kaistia geumhonensis</name>
    <dbReference type="NCBI Taxonomy" id="410839"/>
    <lineage>
        <taxon>Bacteria</taxon>
        <taxon>Pseudomonadati</taxon>
        <taxon>Pseudomonadota</taxon>
        <taxon>Alphaproteobacteria</taxon>
        <taxon>Hyphomicrobiales</taxon>
        <taxon>Kaistiaceae</taxon>
        <taxon>Kaistia</taxon>
    </lineage>
</organism>
<dbReference type="PROSITE" id="PS50893">
    <property type="entry name" value="ABC_TRANSPORTER_2"/>
    <property type="match status" value="2"/>
</dbReference>
<keyword evidence="3" id="KW-0813">Transport</keyword>
<feature type="transmembrane region" description="Helical" evidence="13">
    <location>
        <begin position="639"/>
        <end position="658"/>
    </location>
</feature>
<dbReference type="InterPro" id="IPR027417">
    <property type="entry name" value="P-loop_NTPase"/>
</dbReference>
<keyword evidence="7" id="KW-0677">Repeat</keyword>
<dbReference type="GO" id="GO:0005524">
    <property type="term" value="F:ATP binding"/>
    <property type="evidence" value="ECO:0007669"/>
    <property type="project" value="UniProtKB-KW"/>
</dbReference>
<keyword evidence="8" id="KW-0547">Nucleotide-binding</keyword>
<dbReference type="InterPro" id="IPR003439">
    <property type="entry name" value="ABC_transporter-like_ATP-bd"/>
</dbReference>
<dbReference type="RefSeq" id="WP_266279099.1">
    <property type="nucleotide sequence ID" value="NZ_JAPKNF010000001.1"/>
</dbReference>
<keyword evidence="11 13" id="KW-1133">Transmembrane helix</keyword>
<dbReference type="PANTHER" id="PTHR43790">
    <property type="entry name" value="CARBOHYDRATE TRANSPORT ATP-BINDING PROTEIN MG119-RELATED"/>
    <property type="match status" value="1"/>
</dbReference>
<feature type="transmembrane region" description="Helical" evidence="13">
    <location>
        <begin position="812"/>
        <end position="830"/>
    </location>
</feature>
<feature type="transmembrane region" description="Helical" evidence="13">
    <location>
        <begin position="678"/>
        <end position="700"/>
    </location>
</feature>
<feature type="transmembrane region" description="Helical" evidence="13">
    <location>
        <begin position="729"/>
        <end position="751"/>
    </location>
</feature>
<evidence type="ECO:0000256" key="13">
    <source>
        <dbReference type="SAM" id="Phobius"/>
    </source>
</evidence>
<feature type="domain" description="ABC transporter" evidence="14">
    <location>
        <begin position="17"/>
        <end position="253"/>
    </location>
</feature>
<keyword evidence="4" id="KW-1003">Cell membrane</keyword>
<comment type="similarity">
    <text evidence="2">Belongs to the ABC transporter superfamily.</text>
</comment>
<dbReference type="PANTHER" id="PTHR43790:SF3">
    <property type="entry name" value="D-ALLOSE IMPORT ATP-BINDING PROTEIN ALSA-RELATED"/>
    <property type="match status" value="1"/>
</dbReference>
<evidence type="ECO:0000256" key="4">
    <source>
        <dbReference type="ARBA" id="ARBA00022475"/>
    </source>
</evidence>
<accession>A0ABU0M792</accession>
<evidence type="ECO:0000256" key="3">
    <source>
        <dbReference type="ARBA" id="ARBA00022448"/>
    </source>
</evidence>
<keyword evidence="10" id="KW-1278">Translocase</keyword>
<feature type="transmembrane region" description="Helical" evidence="13">
    <location>
        <begin position="757"/>
        <end position="774"/>
    </location>
</feature>
<dbReference type="PROSITE" id="PS00211">
    <property type="entry name" value="ABC_TRANSPORTER_1"/>
    <property type="match status" value="1"/>
</dbReference>
<evidence type="ECO:0000256" key="7">
    <source>
        <dbReference type="ARBA" id="ARBA00022737"/>
    </source>
</evidence>
<evidence type="ECO:0000256" key="11">
    <source>
        <dbReference type="ARBA" id="ARBA00022989"/>
    </source>
</evidence>
<dbReference type="Gene3D" id="3.40.50.300">
    <property type="entry name" value="P-loop containing nucleotide triphosphate hydrolases"/>
    <property type="match status" value="2"/>
</dbReference>
<keyword evidence="9 15" id="KW-0067">ATP-binding</keyword>
<evidence type="ECO:0000256" key="8">
    <source>
        <dbReference type="ARBA" id="ARBA00022741"/>
    </source>
</evidence>
<feature type="transmembrane region" description="Helical" evidence="13">
    <location>
        <begin position="566"/>
        <end position="585"/>
    </location>
</feature>
<keyword evidence="16" id="KW-1185">Reference proteome</keyword>
<evidence type="ECO:0000313" key="15">
    <source>
        <dbReference type="EMBL" id="MDQ0516835.1"/>
    </source>
</evidence>
<feature type="transmembrane region" description="Helical" evidence="13">
    <location>
        <begin position="530"/>
        <end position="554"/>
    </location>
</feature>